<comment type="caution">
    <text evidence="1">The sequence shown here is derived from an EMBL/GenBank/DDBJ whole genome shotgun (WGS) entry which is preliminary data.</text>
</comment>
<dbReference type="AlphaFoldDB" id="A0A2N1ML18"/>
<gene>
    <name evidence="1" type="ORF">RhiirC2_759707</name>
</gene>
<evidence type="ECO:0000313" key="1">
    <source>
        <dbReference type="EMBL" id="PKK62319.1"/>
    </source>
</evidence>
<accession>A0A2N1ML18</accession>
<reference evidence="1 2" key="1">
    <citation type="submission" date="2016-04" db="EMBL/GenBank/DDBJ databases">
        <title>Genome analyses suggest a sexual origin of heterokaryosis in a supposedly ancient asexual fungus.</title>
        <authorList>
            <person name="Ropars J."/>
            <person name="Sedzielewska K."/>
            <person name="Noel J."/>
            <person name="Charron P."/>
            <person name="Farinelli L."/>
            <person name="Marton T."/>
            <person name="Kruger M."/>
            <person name="Pelin A."/>
            <person name="Brachmann A."/>
            <person name="Corradi N."/>
        </authorList>
    </citation>
    <scope>NUCLEOTIDE SEQUENCE [LARGE SCALE GENOMIC DNA]</scope>
    <source>
        <strain evidence="1 2">C2</strain>
    </source>
</reference>
<name>A0A2N1ML18_9GLOM</name>
<feature type="non-terminal residue" evidence="1">
    <location>
        <position position="62"/>
    </location>
</feature>
<organism evidence="1 2">
    <name type="scientific">Rhizophagus irregularis</name>
    <dbReference type="NCBI Taxonomy" id="588596"/>
    <lineage>
        <taxon>Eukaryota</taxon>
        <taxon>Fungi</taxon>
        <taxon>Fungi incertae sedis</taxon>
        <taxon>Mucoromycota</taxon>
        <taxon>Glomeromycotina</taxon>
        <taxon>Glomeromycetes</taxon>
        <taxon>Glomerales</taxon>
        <taxon>Glomeraceae</taxon>
        <taxon>Rhizophagus</taxon>
    </lineage>
</organism>
<dbReference type="EMBL" id="LLXL01001954">
    <property type="protein sequence ID" value="PKK62319.1"/>
    <property type="molecule type" value="Genomic_DNA"/>
</dbReference>
<dbReference type="Proteomes" id="UP000233469">
    <property type="component" value="Unassembled WGS sequence"/>
</dbReference>
<protein>
    <submittedName>
        <fullName evidence="1">Uncharacterized protein</fullName>
    </submittedName>
</protein>
<sequence>MVAYINRIIWRFIKYKPDDFRLLDVRRNVMKNLILGDCDHLIKFILFGDNVNDEKINNLHIP</sequence>
<proteinExistence type="predicted"/>
<reference evidence="1 2" key="2">
    <citation type="submission" date="2017-10" db="EMBL/GenBank/DDBJ databases">
        <title>Extensive intraspecific genome diversity in a model arbuscular mycorrhizal fungus.</title>
        <authorList>
            <person name="Chen E.C.H."/>
            <person name="Morin E."/>
            <person name="Baudet D."/>
            <person name="Noel J."/>
            <person name="Ndikumana S."/>
            <person name="Charron P."/>
            <person name="St-Onge C."/>
            <person name="Giorgi J."/>
            <person name="Grigoriev I.V."/>
            <person name="Roux C."/>
            <person name="Martin F.M."/>
            <person name="Corradi N."/>
        </authorList>
    </citation>
    <scope>NUCLEOTIDE SEQUENCE [LARGE SCALE GENOMIC DNA]</scope>
    <source>
        <strain evidence="1 2">C2</strain>
    </source>
</reference>
<evidence type="ECO:0000313" key="2">
    <source>
        <dbReference type="Proteomes" id="UP000233469"/>
    </source>
</evidence>